<organism evidence="1 2">
    <name type="scientific">Ruania alkalisoli</name>
    <dbReference type="NCBI Taxonomy" id="2779775"/>
    <lineage>
        <taxon>Bacteria</taxon>
        <taxon>Bacillati</taxon>
        <taxon>Actinomycetota</taxon>
        <taxon>Actinomycetes</taxon>
        <taxon>Micrococcales</taxon>
        <taxon>Ruaniaceae</taxon>
        <taxon>Ruania</taxon>
    </lineage>
</organism>
<reference evidence="1 2" key="1">
    <citation type="submission" date="2020-10" db="EMBL/GenBank/DDBJ databases">
        <title>Haloactinobacterium sp. RN3S43, a bacterium isolated from saline soil.</title>
        <authorList>
            <person name="Sun J.-Q."/>
        </authorList>
    </citation>
    <scope>NUCLEOTIDE SEQUENCE [LARGE SCALE GENOMIC DNA]</scope>
    <source>
        <strain evidence="1 2">RN3S43</strain>
    </source>
</reference>
<accession>A0A7M1SY93</accession>
<protein>
    <submittedName>
        <fullName evidence="1">Squalene cyclase</fullName>
    </submittedName>
</protein>
<dbReference type="KEGG" id="halt:IM660_06815"/>
<proteinExistence type="predicted"/>
<dbReference type="InterPro" id="IPR008930">
    <property type="entry name" value="Terpenoid_cyclase/PrenylTrfase"/>
</dbReference>
<evidence type="ECO:0000313" key="2">
    <source>
        <dbReference type="Proteomes" id="UP000593758"/>
    </source>
</evidence>
<name>A0A7M1SY93_9MICO</name>
<dbReference type="Proteomes" id="UP000593758">
    <property type="component" value="Chromosome"/>
</dbReference>
<dbReference type="EMBL" id="CP063169">
    <property type="protein sequence ID" value="QOR71954.1"/>
    <property type="molecule type" value="Genomic_DNA"/>
</dbReference>
<gene>
    <name evidence="1" type="ORF">IM660_06815</name>
</gene>
<keyword evidence="2" id="KW-1185">Reference proteome</keyword>
<dbReference type="SUPFAM" id="SSF48239">
    <property type="entry name" value="Terpenoid cyclases/Protein prenyltransferases"/>
    <property type="match status" value="1"/>
</dbReference>
<evidence type="ECO:0000313" key="1">
    <source>
        <dbReference type="EMBL" id="QOR71954.1"/>
    </source>
</evidence>
<dbReference type="RefSeq" id="WP_193498602.1">
    <property type="nucleotide sequence ID" value="NZ_CP063169.1"/>
</dbReference>
<dbReference type="AlphaFoldDB" id="A0A7M1SY93"/>
<sequence>MTASSLLSWLLDSDPALRWQVERDLMHEPEHVWGATRERVVTEGFGARLLAAQDLDGQWAGGAYFPSDFSEDLFHQEGQPWTATTWSLNALREWGAPPSAIAGTADKLAANSRWEYDDLPYWGGEVDACINGYTLANGAWLGAEVTGIAEWFVTHQLPDGGWNCEWVEGSTRSSFHSTLNSLFGILDWELITGGTDEIRAARRTAEEYLLERELFRKRGTGETVGDWVTEFRFPFRWSYSVLRAAGYFRAACLADESAPDPRMGQAIEMIRAAEQPDGTWLQAGRHPGRVWFEVDVPAGEPSKWLTFHARRVLDWWDGVHGEDRTPPED</sequence>